<feature type="domain" description="Aldehyde oxidase/xanthine dehydrogenase a/b hammerhead" evidence="3">
    <location>
        <begin position="24"/>
        <end position="129"/>
    </location>
</feature>
<dbReference type="Pfam" id="PF20256">
    <property type="entry name" value="MoCoBD_2"/>
    <property type="match status" value="1"/>
</dbReference>
<keyword evidence="2" id="KW-0560">Oxidoreductase</keyword>
<dbReference type="Pfam" id="PF02738">
    <property type="entry name" value="MoCoBD_1"/>
    <property type="match status" value="1"/>
</dbReference>
<dbReference type="GO" id="GO:0016491">
    <property type="term" value="F:oxidoreductase activity"/>
    <property type="evidence" value="ECO:0007669"/>
    <property type="project" value="UniProtKB-KW"/>
</dbReference>
<dbReference type="PANTHER" id="PTHR11908">
    <property type="entry name" value="XANTHINE DEHYDROGENASE"/>
    <property type="match status" value="1"/>
</dbReference>
<dbReference type="KEGG" id="aram:KAR29_01325"/>
<name>A0A9Q7APP1_9BACT</name>
<keyword evidence="1" id="KW-0500">Molybdenum</keyword>
<dbReference type="PANTHER" id="PTHR11908:SF132">
    <property type="entry name" value="ALDEHYDE OXIDASE 1-RELATED"/>
    <property type="match status" value="1"/>
</dbReference>
<accession>A0A9Q7APP1</accession>
<dbReference type="InterPro" id="IPR036856">
    <property type="entry name" value="Ald_Oxase/Xan_DH_a/b_sf"/>
</dbReference>
<evidence type="ECO:0000313" key="5">
    <source>
        <dbReference type="Proteomes" id="UP000671879"/>
    </source>
</evidence>
<gene>
    <name evidence="4" type="ORF">KAR29_01325</name>
</gene>
<dbReference type="GO" id="GO:0005506">
    <property type="term" value="F:iron ion binding"/>
    <property type="evidence" value="ECO:0007669"/>
    <property type="project" value="InterPro"/>
</dbReference>
<protein>
    <submittedName>
        <fullName evidence="4">Xanthine dehydrogenase family protein</fullName>
    </submittedName>
</protein>
<dbReference type="SMART" id="SM01008">
    <property type="entry name" value="Ald_Xan_dh_C"/>
    <property type="match status" value="1"/>
</dbReference>
<evidence type="ECO:0000259" key="3">
    <source>
        <dbReference type="SMART" id="SM01008"/>
    </source>
</evidence>
<dbReference type="InterPro" id="IPR008274">
    <property type="entry name" value="AldOxase/xan_DH_MoCoBD1"/>
</dbReference>
<dbReference type="Gene3D" id="3.30.365.10">
    <property type="entry name" value="Aldehyde oxidase/xanthine dehydrogenase, molybdopterin binding domain"/>
    <property type="match status" value="4"/>
</dbReference>
<dbReference type="InterPro" id="IPR016208">
    <property type="entry name" value="Ald_Oxase/xanthine_DH-like"/>
</dbReference>
<evidence type="ECO:0000313" key="4">
    <source>
        <dbReference type="EMBL" id="QTX32612.1"/>
    </source>
</evidence>
<dbReference type="Gene3D" id="3.90.1170.50">
    <property type="entry name" value="Aldehyde oxidase/xanthine dehydrogenase, a/b hammerhead"/>
    <property type="match status" value="1"/>
</dbReference>
<reference evidence="5" key="1">
    <citation type="submission" date="2021-04" db="EMBL/GenBank/DDBJ databases">
        <title>A novel Synergistetes isolate from a pyrite-forming mixed culture.</title>
        <authorList>
            <person name="Bunk B."/>
            <person name="Sproer C."/>
            <person name="Spring S."/>
            <person name="Pester M."/>
        </authorList>
    </citation>
    <scope>NUCLEOTIDE SEQUENCE [LARGE SCALE GENOMIC DNA]</scope>
    <source>
        <strain evidence="5">J.5.4.2-T.3.5.2</strain>
    </source>
</reference>
<evidence type="ECO:0000256" key="1">
    <source>
        <dbReference type="ARBA" id="ARBA00022505"/>
    </source>
</evidence>
<evidence type="ECO:0000256" key="2">
    <source>
        <dbReference type="ARBA" id="ARBA00023002"/>
    </source>
</evidence>
<dbReference type="InterPro" id="IPR037165">
    <property type="entry name" value="AldOxase/xan_DH_Mopterin-bd_sf"/>
</dbReference>
<proteinExistence type="predicted"/>
<dbReference type="Pfam" id="PF01315">
    <property type="entry name" value="Ald_Xan_dh_C"/>
    <property type="match status" value="1"/>
</dbReference>
<dbReference type="InterPro" id="IPR046867">
    <property type="entry name" value="AldOxase/xan_DH_MoCoBD2"/>
</dbReference>
<dbReference type="Proteomes" id="UP000671879">
    <property type="component" value="Chromosome"/>
</dbReference>
<keyword evidence="5" id="KW-1185">Reference proteome</keyword>
<dbReference type="InterPro" id="IPR000674">
    <property type="entry name" value="Ald_Oxase/Xan_DH_a/b"/>
</dbReference>
<dbReference type="AlphaFoldDB" id="A0A9Q7APP1"/>
<dbReference type="SUPFAM" id="SSF56003">
    <property type="entry name" value="Molybdenum cofactor-binding domain"/>
    <property type="match status" value="1"/>
</dbReference>
<sequence>MPLLPEFNVIGTSPARLDGREKVTGEAQFIADRAIPGCWIGAPLPSPVAHGRIRAIVRDPDFDWSRVVFVDAASLPCRNFVHMVRDDLPILAGEKVTFATQAVALVAGPDRATVDEALRHIRLDIEPLEAVFTVDEALKKEVLVWGEDNVIDEYRIDRGDVARAFAEADFVVEGNYATGLHEQLYLENQGMAAIPHDDGSLEILGSMQCPYYVQGALVQALEMAPEKVRVRAGHLGGGFGGKEDYPSVMALWAAVLALRSGHPVRILFERGEDLQSTPKRHPSTTHIRTAVRRDGTVTGLEIELRFNGGAFTTLSRVVQQRGMLHCQGAYNIPNVAIHSLTVATNMVPSGAYRGFGAPQGLFAIERHMDRIADALAMDPLDLRLKNIVAEGDRFPCGQKLKGVFARQVLERVVERSDYRRKRALYARSGEGPVRRGIGLSVAFHGGGFTGAGEATMGTVVRIDYDGTFSLHVSSTDMGQGALTVLPMIAAEALGLRPEEIRAPGPDSAVGPNSGPTVASRTTMYVGRVVTEACSSLIDELRSFLAEREKVSPGAIAFARGALHCRTRSWTVAQAARARYESSGAFSVEGRLPAEAAAVFDLEKFEGEAYKAYAWIAQAVEVDVDVDTYEIQPVEATVVAEIGRAIHPVLVEGQIAGGFLQALGWSHIEDLTVTPEGRFSADQLNGYLIPTTLDRPRWEIDLMEEPCDVGAFGAKGLGELPMNGAAPALVSAVENATGVFATEIPLTGERLFRLMETSGGTNR</sequence>
<dbReference type="EMBL" id="CP072943">
    <property type="protein sequence ID" value="QTX32612.1"/>
    <property type="molecule type" value="Genomic_DNA"/>
</dbReference>
<organism evidence="4 5">
    <name type="scientific">Aminithiophilus ramosus</name>
    <dbReference type="NCBI Taxonomy" id="3029084"/>
    <lineage>
        <taxon>Bacteria</taxon>
        <taxon>Thermotogati</taxon>
        <taxon>Synergistota</taxon>
        <taxon>Synergistia</taxon>
        <taxon>Synergistales</taxon>
        <taxon>Aminithiophilaceae</taxon>
        <taxon>Aminithiophilus</taxon>
    </lineage>
</organism>
<dbReference type="SUPFAM" id="SSF54665">
    <property type="entry name" value="CO dehydrogenase molybdoprotein N-domain-like"/>
    <property type="match status" value="1"/>
</dbReference>